<dbReference type="OrthoDB" id="1589813at2759"/>
<protein>
    <submittedName>
        <fullName evidence="2">Uncharacterized protein</fullName>
    </submittedName>
</protein>
<keyword evidence="1" id="KW-0472">Membrane</keyword>
<dbReference type="Pfam" id="PF03140">
    <property type="entry name" value="DUF247"/>
    <property type="match status" value="1"/>
</dbReference>
<proteinExistence type="predicted"/>
<gene>
    <name evidence="2" type="ORF">JCGZ_10891</name>
</gene>
<dbReference type="PANTHER" id="PTHR31170:SF21">
    <property type="match status" value="1"/>
</dbReference>
<dbReference type="STRING" id="180498.A0A067KEN5"/>
<dbReference type="PANTHER" id="PTHR31170">
    <property type="entry name" value="BNAC04G53230D PROTEIN"/>
    <property type="match status" value="1"/>
</dbReference>
<name>A0A067KEN5_JATCU</name>
<dbReference type="Proteomes" id="UP000027138">
    <property type="component" value="Unassembled WGS sequence"/>
</dbReference>
<keyword evidence="1" id="KW-0812">Transmembrane</keyword>
<feature type="transmembrane region" description="Helical" evidence="1">
    <location>
        <begin position="193"/>
        <end position="221"/>
    </location>
</feature>
<accession>A0A067KEN5</accession>
<evidence type="ECO:0000313" key="3">
    <source>
        <dbReference type="Proteomes" id="UP000027138"/>
    </source>
</evidence>
<keyword evidence="3" id="KW-1185">Reference proteome</keyword>
<evidence type="ECO:0000313" key="2">
    <source>
        <dbReference type="EMBL" id="KDP34686.1"/>
    </source>
</evidence>
<reference evidence="2 3" key="1">
    <citation type="journal article" date="2014" name="PLoS ONE">
        <title>Global Analysis of Gene Expression Profiles in Physic Nut (Jatropha curcas L.) Seedlings Exposed to Salt Stress.</title>
        <authorList>
            <person name="Zhang L."/>
            <person name="Zhang C."/>
            <person name="Wu P."/>
            <person name="Chen Y."/>
            <person name="Li M."/>
            <person name="Jiang H."/>
            <person name="Wu G."/>
        </authorList>
    </citation>
    <scope>NUCLEOTIDE SEQUENCE [LARGE SCALE GENOMIC DNA]</scope>
    <source>
        <strain evidence="3">cv. GZQX0401</strain>
        <tissue evidence="2">Young leaves</tissue>
    </source>
</reference>
<organism evidence="2 3">
    <name type="scientific">Jatropha curcas</name>
    <name type="common">Barbados nut</name>
    <dbReference type="NCBI Taxonomy" id="180498"/>
    <lineage>
        <taxon>Eukaryota</taxon>
        <taxon>Viridiplantae</taxon>
        <taxon>Streptophyta</taxon>
        <taxon>Embryophyta</taxon>
        <taxon>Tracheophyta</taxon>
        <taxon>Spermatophyta</taxon>
        <taxon>Magnoliopsida</taxon>
        <taxon>eudicotyledons</taxon>
        <taxon>Gunneridae</taxon>
        <taxon>Pentapetalae</taxon>
        <taxon>rosids</taxon>
        <taxon>fabids</taxon>
        <taxon>Malpighiales</taxon>
        <taxon>Euphorbiaceae</taxon>
        <taxon>Crotonoideae</taxon>
        <taxon>Jatropheae</taxon>
        <taxon>Jatropha</taxon>
    </lineage>
</organism>
<dbReference type="AlphaFoldDB" id="A0A067KEN5"/>
<evidence type="ECO:0000256" key="1">
    <source>
        <dbReference type="SAM" id="Phobius"/>
    </source>
</evidence>
<dbReference type="EMBL" id="KK914513">
    <property type="protein sequence ID" value="KDP34686.1"/>
    <property type="molecule type" value="Genomic_DNA"/>
</dbReference>
<dbReference type="InterPro" id="IPR004158">
    <property type="entry name" value="DUF247_pln"/>
</dbReference>
<keyword evidence="1" id="KW-1133">Transmembrane helix</keyword>
<sequence>MPDHTVNNIQNSNLDDEHLLSLYRSSFIPTSKGEATGSRDYQSVRPIKKLLGAGIKIKIKKDAESFLDIVFKPNGVLEIPSSPSDEFSRKFLLNSVAFEQCYYYCSIHFTSYVTFMGNLINTSFDAGYLLDRGNICTGADEDAAEFFRELKEDLFYDVGKCYLAKVIEDVNKYYRNVWNVTLAGCMYNYFGSLWVFVSAAAALFLLLLTVTQTFFAVYAYVKPPN</sequence>